<keyword evidence="6" id="KW-0539">Nucleus</keyword>
<gene>
    <name evidence="8" type="ORF">CLIB1423_40S00430</name>
</gene>
<dbReference type="OrthoDB" id="19714at2759"/>
<evidence type="ECO:0000313" key="9">
    <source>
        <dbReference type="Proteomes" id="UP000837801"/>
    </source>
</evidence>
<evidence type="ECO:0000313" key="8">
    <source>
        <dbReference type="EMBL" id="CAH2355964.1"/>
    </source>
</evidence>
<keyword evidence="9" id="KW-1185">Reference proteome</keyword>
<dbReference type="EMBL" id="CAKXYY010000040">
    <property type="protein sequence ID" value="CAH2355964.1"/>
    <property type="molecule type" value="Genomic_DNA"/>
</dbReference>
<accession>A0A9P0QW67</accession>
<evidence type="ECO:0000256" key="7">
    <source>
        <dbReference type="SAM" id="MobiDB-lite"/>
    </source>
</evidence>
<feature type="compositionally biased region" description="Acidic residues" evidence="7">
    <location>
        <begin position="202"/>
        <end position="211"/>
    </location>
</feature>
<dbReference type="GO" id="GO:0005737">
    <property type="term" value="C:cytoplasm"/>
    <property type="evidence" value="ECO:0007669"/>
    <property type="project" value="UniProtKB-SubCell"/>
</dbReference>
<comment type="subcellular location">
    <subcellularLocation>
        <location evidence="2">Cytoplasm</location>
    </subcellularLocation>
    <subcellularLocation>
        <location evidence="1">Nucleus</location>
    </subcellularLocation>
</comment>
<dbReference type="InterPro" id="IPR039924">
    <property type="entry name" value="ICln/Lot5/Saf5"/>
</dbReference>
<sequence>MRSPHFVFQQPNVENTIPVKKYLSSSPEKFSSEEEDNLILYAGGESYYLEILENDPTVKLVVDKRLKATSVTKSDSVSDSSGPLGKFEGIVSLFVLNTCFLIWFQESDIGIEFPYQCITLHALQGDKLYLQVVSNEILKAIPSHSSLPIDYDLTVELTIRNVEVDIKSNSLFQDKNNSSWYSSSSVQRIYEAMSRCSANHFDDDEEAEESEPTTWYTGNDDIDRVVPDVPDSWLNQGDADDLGEQEPILEGEAGMDVDVGYGSIAGTVRRNSENAEVESKRKRK</sequence>
<evidence type="ECO:0000256" key="3">
    <source>
        <dbReference type="ARBA" id="ARBA00006172"/>
    </source>
</evidence>
<reference evidence="8" key="1">
    <citation type="submission" date="2022-03" db="EMBL/GenBank/DDBJ databases">
        <authorList>
            <person name="Legras J.-L."/>
            <person name="Devillers H."/>
            <person name="Grondin C."/>
        </authorList>
    </citation>
    <scope>NUCLEOTIDE SEQUENCE</scope>
    <source>
        <strain evidence="8">CLIB 1423</strain>
    </source>
</reference>
<evidence type="ECO:0000256" key="1">
    <source>
        <dbReference type="ARBA" id="ARBA00004123"/>
    </source>
</evidence>
<dbReference type="Gene3D" id="2.30.29.30">
    <property type="entry name" value="Pleckstrin-homology domain (PH domain)/Phosphotyrosine-binding domain (PTB)"/>
    <property type="match status" value="1"/>
</dbReference>
<dbReference type="InterPro" id="IPR011993">
    <property type="entry name" value="PH-like_dom_sf"/>
</dbReference>
<dbReference type="GO" id="GO:0005634">
    <property type="term" value="C:nucleus"/>
    <property type="evidence" value="ECO:0007669"/>
    <property type="project" value="UniProtKB-SubCell"/>
</dbReference>
<name>A0A9P0QW67_9ASCO</name>
<dbReference type="Pfam" id="PF03517">
    <property type="entry name" value="Voldacs"/>
    <property type="match status" value="1"/>
</dbReference>
<keyword evidence="5" id="KW-0963">Cytoplasm</keyword>
<evidence type="ECO:0000256" key="5">
    <source>
        <dbReference type="ARBA" id="ARBA00022490"/>
    </source>
</evidence>
<comment type="similarity">
    <text evidence="3">Belongs to the LOT5 family.</text>
</comment>
<comment type="caution">
    <text evidence="8">The sequence shown here is derived from an EMBL/GenBank/DDBJ whole genome shotgun (WGS) entry which is preliminary data.</text>
</comment>
<evidence type="ECO:0000256" key="2">
    <source>
        <dbReference type="ARBA" id="ARBA00004496"/>
    </source>
</evidence>
<proteinExistence type="inferred from homology"/>
<evidence type="ECO:0000256" key="4">
    <source>
        <dbReference type="ARBA" id="ARBA00015935"/>
    </source>
</evidence>
<dbReference type="AlphaFoldDB" id="A0A9P0QW67"/>
<protein>
    <recommendedName>
        <fullName evidence="4">Protein LOT5</fullName>
    </recommendedName>
</protein>
<dbReference type="Proteomes" id="UP000837801">
    <property type="component" value="Unassembled WGS sequence"/>
</dbReference>
<organism evidence="8 9">
    <name type="scientific">[Candida] railenensis</name>
    <dbReference type="NCBI Taxonomy" id="45579"/>
    <lineage>
        <taxon>Eukaryota</taxon>
        <taxon>Fungi</taxon>
        <taxon>Dikarya</taxon>
        <taxon>Ascomycota</taxon>
        <taxon>Saccharomycotina</taxon>
        <taxon>Pichiomycetes</taxon>
        <taxon>Debaryomycetaceae</taxon>
        <taxon>Kurtzmaniella</taxon>
    </lineage>
</organism>
<feature type="compositionally biased region" description="Acidic residues" evidence="7">
    <location>
        <begin position="238"/>
        <end position="255"/>
    </location>
</feature>
<evidence type="ECO:0000256" key="6">
    <source>
        <dbReference type="ARBA" id="ARBA00023242"/>
    </source>
</evidence>
<feature type="region of interest" description="Disordered" evidence="7">
    <location>
        <begin position="202"/>
        <end position="255"/>
    </location>
</feature>